<dbReference type="GO" id="GO:0005737">
    <property type="term" value="C:cytoplasm"/>
    <property type="evidence" value="ECO:0007669"/>
    <property type="project" value="TreeGrafter"/>
</dbReference>
<keyword evidence="6" id="KW-1185">Reference proteome</keyword>
<dbReference type="Proteomes" id="UP000288716">
    <property type="component" value="Unassembled WGS sequence"/>
</dbReference>
<comment type="subunit">
    <text evidence="2">Heterohexamer of two PFD-alpha type and four PFD-beta type subunits.</text>
</comment>
<dbReference type="PANTHER" id="PTHR20903">
    <property type="entry name" value="PREFOLDIN SUBUNIT 1-RELATED"/>
    <property type="match status" value="1"/>
</dbReference>
<dbReference type="GO" id="GO:0044183">
    <property type="term" value="F:protein folding chaperone"/>
    <property type="evidence" value="ECO:0007669"/>
    <property type="project" value="TreeGrafter"/>
</dbReference>
<dbReference type="SUPFAM" id="SSF46579">
    <property type="entry name" value="Prefoldin"/>
    <property type="match status" value="1"/>
</dbReference>
<gene>
    <name evidence="5" type="ORF">B4U80_00190</name>
</gene>
<dbReference type="VEuPathDB" id="VectorBase:LDEU008494"/>
<dbReference type="GO" id="GO:0016272">
    <property type="term" value="C:prefoldin complex"/>
    <property type="evidence" value="ECO:0007669"/>
    <property type="project" value="InterPro"/>
</dbReference>
<dbReference type="Gene3D" id="1.10.287.370">
    <property type="match status" value="1"/>
</dbReference>
<evidence type="ECO:0000313" key="6">
    <source>
        <dbReference type="Proteomes" id="UP000288716"/>
    </source>
</evidence>
<evidence type="ECO:0000256" key="1">
    <source>
        <dbReference type="ARBA" id="ARBA00008045"/>
    </source>
</evidence>
<keyword evidence="4" id="KW-0175">Coiled coil</keyword>
<feature type="coiled-coil region" evidence="4">
    <location>
        <begin position="12"/>
        <end position="39"/>
    </location>
</feature>
<evidence type="ECO:0000256" key="2">
    <source>
        <dbReference type="ARBA" id="ARBA00011695"/>
    </source>
</evidence>
<dbReference type="STRING" id="299467.A0A443S812"/>
<dbReference type="OrthoDB" id="5242628at2759"/>
<comment type="similarity">
    <text evidence="1">Belongs to the prefoldin subunit beta family.</text>
</comment>
<keyword evidence="3" id="KW-0143">Chaperone</keyword>
<evidence type="ECO:0000256" key="4">
    <source>
        <dbReference type="SAM" id="Coils"/>
    </source>
</evidence>
<evidence type="ECO:0000256" key="3">
    <source>
        <dbReference type="ARBA" id="ARBA00023186"/>
    </source>
</evidence>
<organism evidence="5 6">
    <name type="scientific">Leptotrombidium deliense</name>
    <dbReference type="NCBI Taxonomy" id="299467"/>
    <lineage>
        <taxon>Eukaryota</taxon>
        <taxon>Metazoa</taxon>
        <taxon>Ecdysozoa</taxon>
        <taxon>Arthropoda</taxon>
        <taxon>Chelicerata</taxon>
        <taxon>Arachnida</taxon>
        <taxon>Acari</taxon>
        <taxon>Acariformes</taxon>
        <taxon>Trombidiformes</taxon>
        <taxon>Prostigmata</taxon>
        <taxon>Anystina</taxon>
        <taxon>Parasitengona</taxon>
        <taxon>Trombiculoidea</taxon>
        <taxon>Trombiculidae</taxon>
        <taxon>Leptotrombidium</taxon>
    </lineage>
</organism>
<evidence type="ECO:0000313" key="5">
    <source>
        <dbReference type="EMBL" id="RWS23545.1"/>
    </source>
</evidence>
<sequence>MAAVDLELRKQFQELQAQLLETRAKMRQIDAQMEVLRRNCQRSKLTQIEVKNFATDVNAYESIGRMFVKKPKSEIEAILEKSIEANNMRITKLEETKVYLENSLKERENSLREFIAQRQQQANTE</sequence>
<proteinExistence type="inferred from homology"/>
<dbReference type="AlphaFoldDB" id="A0A443S812"/>
<reference evidence="5 6" key="1">
    <citation type="journal article" date="2018" name="Gigascience">
        <title>Genomes of trombidid mites reveal novel predicted allergens and laterally-transferred genes associated with secondary metabolism.</title>
        <authorList>
            <person name="Dong X."/>
            <person name="Chaisiri K."/>
            <person name="Xia D."/>
            <person name="Armstrong S.D."/>
            <person name="Fang Y."/>
            <person name="Donnelly M.J."/>
            <person name="Kadowaki T."/>
            <person name="McGarry J.W."/>
            <person name="Darby A.C."/>
            <person name="Makepeace B.L."/>
        </authorList>
    </citation>
    <scope>NUCLEOTIDE SEQUENCE [LARGE SCALE GENOMIC DNA]</scope>
    <source>
        <strain evidence="5">UoL-UT</strain>
    </source>
</reference>
<dbReference type="EMBL" id="NCKV01006273">
    <property type="protein sequence ID" value="RWS23545.1"/>
    <property type="molecule type" value="Genomic_DNA"/>
</dbReference>
<dbReference type="Pfam" id="PF01920">
    <property type="entry name" value="Prefoldin_2"/>
    <property type="match status" value="1"/>
</dbReference>
<name>A0A443S812_9ACAR</name>
<comment type="caution">
    <text evidence="5">The sequence shown here is derived from an EMBL/GenBank/DDBJ whole genome shotgun (WGS) entry which is preliminary data.</text>
</comment>
<dbReference type="InterPro" id="IPR009053">
    <property type="entry name" value="Prefoldin"/>
</dbReference>
<protein>
    <submittedName>
        <fullName evidence="5">Prefoldin subunit 1-like protein</fullName>
    </submittedName>
</protein>
<dbReference type="PANTHER" id="PTHR20903:SF0">
    <property type="entry name" value="PREFOLDIN SUBUNIT 1"/>
    <property type="match status" value="1"/>
</dbReference>
<dbReference type="InterPro" id="IPR002777">
    <property type="entry name" value="PFD_beta-like"/>
</dbReference>
<dbReference type="GO" id="GO:0051082">
    <property type="term" value="F:unfolded protein binding"/>
    <property type="evidence" value="ECO:0007669"/>
    <property type="project" value="InterPro"/>
</dbReference>
<accession>A0A443S812</accession>